<sequence>MICEISSTAWAAPVLCGGGAAISGVGAQVCENATGDSTVAALEGGALNGRGVVPSVMAITQHGRYSSQMSNLATPEPGWQVGRNVSEIAELGES</sequence>
<dbReference type="AlphaFoldDB" id="A0A653EMH7"/>
<evidence type="ECO:0000313" key="1">
    <source>
        <dbReference type="EMBL" id="VTO98060.1"/>
    </source>
</evidence>
<gene>
    <name evidence="1" type="ORF">BIN_B_01205</name>
</gene>
<dbReference type="EMBL" id="LR589261">
    <property type="protein sequence ID" value="VTO98060.1"/>
    <property type="molecule type" value="Genomic_DNA"/>
</dbReference>
<accession>A0A653EMH7</accession>
<organism evidence="1">
    <name type="scientific">Mycobacterium kansasii</name>
    <dbReference type="NCBI Taxonomy" id="1768"/>
    <lineage>
        <taxon>Bacteria</taxon>
        <taxon>Bacillati</taxon>
        <taxon>Actinomycetota</taxon>
        <taxon>Actinomycetes</taxon>
        <taxon>Mycobacteriales</taxon>
        <taxon>Mycobacteriaceae</taxon>
        <taxon>Mycobacterium</taxon>
    </lineage>
</organism>
<protein>
    <submittedName>
        <fullName evidence="1">Uncharacterized protein</fullName>
    </submittedName>
</protein>
<proteinExistence type="predicted"/>
<reference evidence="1" key="1">
    <citation type="submission" date="2019-05" db="EMBL/GenBank/DDBJ databases">
        <authorList>
            <person name="Naeem R."/>
            <person name="Antony C."/>
            <person name="Guan Q."/>
        </authorList>
    </citation>
    <scope>NUCLEOTIDE SEQUENCE</scope>
    <source>
        <strain evidence="1">3</strain>
    </source>
</reference>
<name>A0A653EMH7_MYCKA</name>